<evidence type="ECO:0000256" key="1">
    <source>
        <dbReference type="SAM" id="MobiDB-lite"/>
    </source>
</evidence>
<name>A0A3N1H4A7_9PSEU</name>
<gene>
    <name evidence="3" type="ORF">EDD40_2548</name>
</gene>
<keyword evidence="2" id="KW-1133">Transmembrane helix</keyword>
<dbReference type="Proteomes" id="UP000268727">
    <property type="component" value="Unassembled WGS sequence"/>
</dbReference>
<evidence type="ECO:0000256" key="2">
    <source>
        <dbReference type="SAM" id="Phobius"/>
    </source>
</evidence>
<proteinExistence type="predicted"/>
<keyword evidence="2" id="KW-0472">Membrane</keyword>
<comment type="caution">
    <text evidence="3">The sequence shown here is derived from an EMBL/GenBank/DDBJ whole genome shotgun (WGS) entry which is preliminary data.</text>
</comment>
<dbReference type="AlphaFoldDB" id="A0A3N1H4A7"/>
<evidence type="ECO:0000313" key="4">
    <source>
        <dbReference type="Proteomes" id="UP000268727"/>
    </source>
</evidence>
<feature type="compositionally biased region" description="Polar residues" evidence="1">
    <location>
        <begin position="12"/>
        <end position="21"/>
    </location>
</feature>
<feature type="region of interest" description="Disordered" evidence="1">
    <location>
        <begin position="1"/>
        <end position="27"/>
    </location>
</feature>
<dbReference type="EMBL" id="RJKM01000001">
    <property type="protein sequence ID" value="ROP37246.1"/>
    <property type="molecule type" value="Genomic_DNA"/>
</dbReference>
<protein>
    <submittedName>
        <fullName evidence="3">Uncharacterized protein</fullName>
    </submittedName>
</protein>
<sequence>MSTPPVPPSEDTVPTSDQGPSSDKPPRVPRWVKALVVIAGGLVLLVLILMLTGLGGGHGPGRHTGTGVSPAVVITAEEIAPGGEV</sequence>
<feature type="transmembrane region" description="Helical" evidence="2">
    <location>
        <begin position="31"/>
        <end position="54"/>
    </location>
</feature>
<reference evidence="3 4" key="1">
    <citation type="submission" date="2018-11" db="EMBL/GenBank/DDBJ databases">
        <title>Sequencing the genomes of 1000 actinobacteria strains.</title>
        <authorList>
            <person name="Klenk H.-P."/>
        </authorList>
    </citation>
    <scope>NUCLEOTIDE SEQUENCE [LARGE SCALE GENOMIC DNA]</scope>
    <source>
        <strain evidence="3 4">DSM 44231</strain>
    </source>
</reference>
<keyword evidence="2" id="KW-0812">Transmembrane</keyword>
<evidence type="ECO:0000313" key="3">
    <source>
        <dbReference type="EMBL" id="ROP37246.1"/>
    </source>
</evidence>
<accession>A0A3N1H4A7</accession>
<keyword evidence="4" id="KW-1185">Reference proteome</keyword>
<organism evidence="3 4">
    <name type="scientific">Saccharothrix texasensis</name>
    <dbReference type="NCBI Taxonomy" id="103734"/>
    <lineage>
        <taxon>Bacteria</taxon>
        <taxon>Bacillati</taxon>
        <taxon>Actinomycetota</taxon>
        <taxon>Actinomycetes</taxon>
        <taxon>Pseudonocardiales</taxon>
        <taxon>Pseudonocardiaceae</taxon>
        <taxon>Saccharothrix</taxon>
    </lineage>
</organism>